<keyword evidence="1" id="KW-0472">Membrane</keyword>
<protein>
    <submittedName>
        <fullName evidence="2">Uncharacterized protein</fullName>
    </submittedName>
</protein>
<sequence length="195" mass="21030">MKSPWSLRDYVFSAFMTIGMVASIFLVGPFVPVPFLDLVIWAPFGGIFLTLGMARLQRRGSVALMILPLALLMLPLSPLITLYLVLTPLTAEAVVFFRGNYRSKANRLLGTVVFFMSGVLIGLGSIFAVAALVNAGTIPAENLAKVLEKFADLLNKPWLVGVLAVAAGIMGSIGWWLGEKVVHQLQRAGKLDADA</sequence>
<comment type="caution">
    <text evidence="2">The sequence shown here is derived from an EMBL/GenBank/DDBJ whole genome shotgun (WGS) entry which is preliminary data.</text>
</comment>
<reference evidence="2 3" key="1">
    <citation type="journal article" date="2018" name="Sci. Rep.">
        <title>A novel species of the marine cyanobacterium Acaryochloris with a unique pigment content and lifestyle.</title>
        <authorList>
            <person name="Partensky F."/>
            <person name="Six C."/>
            <person name="Ratin M."/>
            <person name="Garczarek L."/>
            <person name="Vaulot D."/>
            <person name="Probert I."/>
            <person name="Calteau A."/>
            <person name="Gourvil P."/>
            <person name="Marie D."/>
            <person name="Grebert T."/>
            <person name="Bouchier C."/>
            <person name="Le Panse S."/>
            <person name="Gachenot M."/>
            <person name="Rodriguez F."/>
            <person name="Garrido J.L."/>
        </authorList>
    </citation>
    <scope>NUCLEOTIDE SEQUENCE [LARGE SCALE GENOMIC DNA]</scope>
    <source>
        <strain evidence="2 3">RCC1774</strain>
    </source>
</reference>
<feature type="transmembrane region" description="Helical" evidence="1">
    <location>
        <begin position="108"/>
        <end position="138"/>
    </location>
</feature>
<proteinExistence type="predicted"/>
<keyword evidence="3" id="KW-1185">Reference proteome</keyword>
<feature type="transmembrane region" description="Helical" evidence="1">
    <location>
        <begin position="12"/>
        <end position="31"/>
    </location>
</feature>
<evidence type="ECO:0000313" key="2">
    <source>
        <dbReference type="EMBL" id="PZD70494.1"/>
    </source>
</evidence>
<feature type="transmembrane region" description="Helical" evidence="1">
    <location>
        <begin position="158"/>
        <end position="177"/>
    </location>
</feature>
<name>A0A2W1JJQ5_9CYAN</name>
<dbReference type="EMBL" id="PQWO01000035">
    <property type="protein sequence ID" value="PZD70494.1"/>
    <property type="molecule type" value="Genomic_DNA"/>
</dbReference>
<evidence type="ECO:0000313" key="3">
    <source>
        <dbReference type="Proteomes" id="UP000248857"/>
    </source>
</evidence>
<dbReference type="RefSeq" id="WP_110988944.1">
    <property type="nucleotide sequence ID" value="NZ_CAWNWM010000035.1"/>
</dbReference>
<organism evidence="2 3">
    <name type="scientific">Acaryochloris thomasi RCC1774</name>
    <dbReference type="NCBI Taxonomy" id="1764569"/>
    <lineage>
        <taxon>Bacteria</taxon>
        <taxon>Bacillati</taxon>
        <taxon>Cyanobacteriota</taxon>
        <taxon>Cyanophyceae</taxon>
        <taxon>Acaryochloridales</taxon>
        <taxon>Acaryochloridaceae</taxon>
        <taxon>Acaryochloris</taxon>
        <taxon>Acaryochloris thomasi</taxon>
    </lineage>
</organism>
<feature type="transmembrane region" description="Helical" evidence="1">
    <location>
        <begin position="38"/>
        <end position="56"/>
    </location>
</feature>
<keyword evidence="1" id="KW-1133">Transmembrane helix</keyword>
<dbReference type="Pfam" id="PF09605">
    <property type="entry name" value="Trep_Strep"/>
    <property type="match status" value="1"/>
</dbReference>
<gene>
    <name evidence="2" type="ORF">C1752_11496</name>
</gene>
<dbReference type="AlphaFoldDB" id="A0A2W1JJQ5"/>
<evidence type="ECO:0000256" key="1">
    <source>
        <dbReference type="SAM" id="Phobius"/>
    </source>
</evidence>
<feature type="transmembrane region" description="Helical" evidence="1">
    <location>
        <begin position="62"/>
        <end position="87"/>
    </location>
</feature>
<keyword evidence="1" id="KW-0812">Transmembrane</keyword>
<accession>A0A2W1JJQ5</accession>
<dbReference type="Proteomes" id="UP000248857">
    <property type="component" value="Unassembled WGS sequence"/>
</dbReference>
<dbReference type="InterPro" id="IPR011733">
    <property type="entry name" value="CHP02185_IM"/>
</dbReference>
<dbReference type="OrthoDB" id="530295at2"/>